<gene>
    <name evidence="1" type="primary">Nfu_g_1_024920</name>
</gene>
<feature type="non-terminal residue" evidence="1">
    <location>
        <position position="113"/>
    </location>
</feature>
<feature type="non-terminal residue" evidence="1">
    <location>
        <position position="1"/>
    </location>
</feature>
<proteinExistence type="predicted"/>
<reference evidence="1" key="1">
    <citation type="submission" date="2016-05" db="EMBL/GenBank/DDBJ databases">
        <authorList>
            <person name="Lavstsen T."/>
            <person name="Jespersen J.S."/>
        </authorList>
    </citation>
    <scope>NUCLEOTIDE SEQUENCE</scope>
    <source>
        <tissue evidence="1">Brain</tissue>
    </source>
</reference>
<dbReference type="EMBL" id="HAED01005953">
    <property type="protein sequence ID" value="SBQ91983.1"/>
    <property type="molecule type" value="Transcribed_RNA"/>
</dbReference>
<reference evidence="1" key="2">
    <citation type="submission" date="2016-06" db="EMBL/GenBank/DDBJ databases">
        <title>The genome of a short-lived fish provides insights into sex chromosome evolution and the genetic control of aging.</title>
        <authorList>
            <person name="Reichwald K."/>
            <person name="Felder M."/>
            <person name="Petzold A."/>
            <person name="Koch P."/>
            <person name="Groth M."/>
            <person name="Platzer M."/>
        </authorList>
    </citation>
    <scope>NUCLEOTIDE SEQUENCE</scope>
    <source>
        <tissue evidence="1">Brain</tissue>
    </source>
</reference>
<protein>
    <submittedName>
        <fullName evidence="1">Uncharacterized protein</fullName>
    </submittedName>
</protein>
<dbReference type="AlphaFoldDB" id="A0A1A8I7E8"/>
<accession>A0A1A8I7E8</accession>
<name>A0A1A8I7E8_NOTKU</name>
<organism evidence="1">
    <name type="scientific">Nothobranchius kuhntae</name>
    <name type="common">Beira killifish</name>
    <dbReference type="NCBI Taxonomy" id="321403"/>
    <lineage>
        <taxon>Eukaryota</taxon>
        <taxon>Metazoa</taxon>
        <taxon>Chordata</taxon>
        <taxon>Craniata</taxon>
        <taxon>Vertebrata</taxon>
        <taxon>Euteleostomi</taxon>
        <taxon>Actinopterygii</taxon>
        <taxon>Neopterygii</taxon>
        <taxon>Teleostei</taxon>
        <taxon>Neoteleostei</taxon>
        <taxon>Acanthomorphata</taxon>
        <taxon>Ovalentaria</taxon>
        <taxon>Atherinomorphae</taxon>
        <taxon>Cyprinodontiformes</taxon>
        <taxon>Nothobranchiidae</taxon>
        <taxon>Nothobranchius</taxon>
    </lineage>
</organism>
<sequence>KHLRELQADQKSLIKLIDHFEYNRSGWIGLEKNLGFAHQISPCVSSSRVQPMVLHCTFLHSFSLKKAKSVHYTQNKIEECKISYTTVDTEEDSQEETSNLAFNVLAFSVSVYC</sequence>
<evidence type="ECO:0000313" key="1">
    <source>
        <dbReference type="EMBL" id="SBQ91983.1"/>
    </source>
</evidence>